<dbReference type="Gene3D" id="3.10.180.10">
    <property type="entry name" value="2,3-Dihydroxybiphenyl 1,2-Dioxygenase, domain 1"/>
    <property type="match status" value="1"/>
</dbReference>
<sequence length="330" mass="35844">MRLLLAFILLFGICQPAITATPAPATQSELDHVLLWGQSIDQVTAIMAVKLGFQIRPGRDPNGVANRYVRFSDRSYIELEGITRSNATMDPGMLADQAVLHGGPGARTFGLRSSALDQARSLLQRDGFTPTPIFSASRTDPDGGGPSRPPRWRLFAFQHQPLTSNLFFIDYAPSNTTSFSHADDRVAREHPNSARELSAVWLLSATADVDRRQLERLGYAKAKPIRIPQIAARGYCVPVGGKSIFVLEPDGAGIAARALHEGGPQILGLSIGVDDLPRAKRWAERGYETTLASYRGVLGHAFLAPTRTDLGLLIEFHEMSKTVSKDACGG</sequence>
<gene>
    <name evidence="4" type="ORF">DWU98_09570</name>
</gene>
<proteinExistence type="predicted"/>
<dbReference type="EMBL" id="QRBE01000004">
    <property type="protein sequence ID" value="RDS82269.1"/>
    <property type="molecule type" value="Genomic_DNA"/>
</dbReference>
<keyword evidence="5" id="KW-1185">Reference proteome</keyword>
<organism evidence="4 5">
    <name type="scientific">Dyella monticola</name>
    <dbReference type="NCBI Taxonomy" id="1927958"/>
    <lineage>
        <taxon>Bacteria</taxon>
        <taxon>Pseudomonadati</taxon>
        <taxon>Pseudomonadota</taxon>
        <taxon>Gammaproteobacteria</taxon>
        <taxon>Lysobacterales</taxon>
        <taxon>Rhodanobacteraceae</taxon>
        <taxon>Dyella</taxon>
    </lineage>
</organism>
<feature type="chain" id="PRO_5016588737" evidence="2">
    <location>
        <begin position="20"/>
        <end position="330"/>
    </location>
</feature>
<evidence type="ECO:0000256" key="1">
    <source>
        <dbReference type="SAM" id="MobiDB-lite"/>
    </source>
</evidence>
<evidence type="ECO:0000313" key="5">
    <source>
        <dbReference type="Proteomes" id="UP000254258"/>
    </source>
</evidence>
<reference evidence="4 5" key="1">
    <citation type="submission" date="2018-07" db="EMBL/GenBank/DDBJ databases">
        <title>Dyella monticola sp. nov. and Dyella psychrodurans sp. nov. isolated from monsoon evergreen broad-leaved forest soil of Dinghu Mountain, China.</title>
        <authorList>
            <person name="Gao Z."/>
            <person name="Qiu L."/>
        </authorList>
    </citation>
    <scope>NUCLEOTIDE SEQUENCE [LARGE SCALE GENOMIC DNA]</scope>
    <source>
        <strain evidence="4 5">4G-K06</strain>
    </source>
</reference>
<protein>
    <submittedName>
        <fullName evidence="4">VOC family protein</fullName>
    </submittedName>
</protein>
<dbReference type="Proteomes" id="UP000254258">
    <property type="component" value="Unassembled WGS sequence"/>
</dbReference>
<feature type="domain" description="Glyoxalase-like" evidence="3">
    <location>
        <begin position="30"/>
        <end position="217"/>
    </location>
</feature>
<feature type="signal peptide" evidence="2">
    <location>
        <begin position="1"/>
        <end position="19"/>
    </location>
</feature>
<accession>A0A370X1I9</accession>
<dbReference type="OrthoDB" id="7184861at2"/>
<dbReference type="Pfam" id="PF13468">
    <property type="entry name" value="Glyoxalase_3"/>
    <property type="match status" value="1"/>
</dbReference>
<feature type="region of interest" description="Disordered" evidence="1">
    <location>
        <begin position="127"/>
        <end position="149"/>
    </location>
</feature>
<evidence type="ECO:0000256" key="2">
    <source>
        <dbReference type="SAM" id="SignalP"/>
    </source>
</evidence>
<dbReference type="InterPro" id="IPR029068">
    <property type="entry name" value="Glyas_Bleomycin-R_OHBP_Dase"/>
</dbReference>
<evidence type="ECO:0000313" key="4">
    <source>
        <dbReference type="EMBL" id="RDS82269.1"/>
    </source>
</evidence>
<dbReference type="AlphaFoldDB" id="A0A370X1I9"/>
<dbReference type="RefSeq" id="WP_115495328.1">
    <property type="nucleotide sequence ID" value="NZ_QRBE01000004.1"/>
</dbReference>
<name>A0A370X1I9_9GAMM</name>
<keyword evidence="2" id="KW-0732">Signal</keyword>
<comment type="caution">
    <text evidence="4">The sequence shown here is derived from an EMBL/GenBank/DDBJ whole genome shotgun (WGS) entry which is preliminary data.</text>
</comment>
<dbReference type="SUPFAM" id="SSF54593">
    <property type="entry name" value="Glyoxalase/Bleomycin resistance protein/Dihydroxybiphenyl dioxygenase"/>
    <property type="match status" value="1"/>
</dbReference>
<evidence type="ECO:0000259" key="3">
    <source>
        <dbReference type="Pfam" id="PF13468"/>
    </source>
</evidence>
<dbReference type="InterPro" id="IPR025870">
    <property type="entry name" value="Glyoxalase-like_dom"/>
</dbReference>